<accession>A0AC61PJU0</accession>
<dbReference type="EMBL" id="FWXZ01000002">
    <property type="protein sequence ID" value="SMC50410.1"/>
    <property type="molecule type" value="Genomic_DNA"/>
</dbReference>
<evidence type="ECO:0000313" key="2">
    <source>
        <dbReference type="Proteomes" id="UP000192328"/>
    </source>
</evidence>
<protein>
    <submittedName>
        <fullName evidence="1">Raffinose/stachyose/melibiose transport system substrate-binding protein</fullName>
    </submittedName>
</protein>
<dbReference type="Proteomes" id="UP000192328">
    <property type="component" value="Unassembled WGS sequence"/>
</dbReference>
<sequence length="402" mass="44164">MRIRKRIAAVAALVLMIAAGAGLAEDGVTLRTISCFAGPDGSAEEYVAILKRYESMSGNTVIDNSSIIDETWKTAILKDFAAGNEPDILFFFAAGGDSAPILSRVVSLEEINAAYPDINLQEEDVLREPDGKVYAVPVRGFWEGLFVNTDLFDKYQAPLPKDWASLLEAIRIFRENDIVPIAISLSDVPHYLAEMSVLACATKEEQQARPKTFEEVPASWFEAMGVIRELAEAGTFADNAWRTDDESSTALFVAQKAAMKIDGSWLDSNFPHKMMDSLAVLPMPLKNGEGASSCYVGGVSMGFYLTRRAWDSGHRDAAVELLKELTSEESIWELGSSSLSGRLLDSANDLQTGRQMVSPLQDAMNNRAREKWLLQCIPAVAEGTMTPEECWQRVMALNPFGE</sequence>
<keyword evidence="2" id="KW-1185">Reference proteome</keyword>
<organism evidence="1 2">
    <name type="scientific">Aristaeella lactis</name>
    <dbReference type="NCBI Taxonomy" id="3046383"/>
    <lineage>
        <taxon>Bacteria</taxon>
        <taxon>Bacillati</taxon>
        <taxon>Bacillota</taxon>
        <taxon>Clostridia</taxon>
        <taxon>Eubacteriales</taxon>
        <taxon>Aristaeellaceae</taxon>
        <taxon>Aristaeella</taxon>
    </lineage>
</organism>
<comment type="caution">
    <text evidence="1">The sequence shown here is derived from an EMBL/GenBank/DDBJ whole genome shotgun (WGS) entry which is preliminary data.</text>
</comment>
<gene>
    <name evidence="1" type="ORF">SAMN06297397_1105</name>
</gene>
<evidence type="ECO:0000313" key="1">
    <source>
        <dbReference type="EMBL" id="SMC50410.1"/>
    </source>
</evidence>
<proteinExistence type="predicted"/>
<name>A0AC61PJU0_9FIRM</name>
<reference evidence="1" key="1">
    <citation type="submission" date="2017-04" db="EMBL/GenBank/DDBJ databases">
        <authorList>
            <person name="Varghese N."/>
            <person name="Submissions S."/>
        </authorList>
    </citation>
    <scope>NUCLEOTIDE SEQUENCE</scope>
    <source>
        <strain evidence="1">WTE2008</strain>
    </source>
</reference>